<proteinExistence type="predicted"/>
<organism evidence="1 2">
    <name type="scientific">Thauera sinica</name>
    <dbReference type="NCBI Taxonomy" id="2665146"/>
    <lineage>
        <taxon>Bacteria</taxon>
        <taxon>Pseudomonadati</taxon>
        <taxon>Pseudomonadota</taxon>
        <taxon>Betaproteobacteria</taxon>
        <taxon>Rhodocyclales</taxon>
        <taxon>Zoogloeaceae</taxon>
        <taxon>Thauera</taxon>
    </lineage>
</organism>
<dbReference type="EMBL" id="JBHSOG010000100">
    <property type="protein sequence ID" value="MFC5771766.1"/>
    <property type="molecule type" value="Genomic_DNA"/>
</dbReference>
<dbReference type="RefSeq" id="WP_096445132.1">
    <property type="nucleotide sequence ID" value="NZ_JBHSOG010000100.1"/>
</dbReference>
<evidence type="ECO:0000313" key="1">
    <source>
        <dbReference type="EMBL" id="MFC5771766.1"/>
    </source>
</evidence>
<name>A0ABW1AXM3_9RHOO</name>
<gene>
    <name evidence="1" type="ORF">ACFPTN_20495</name>
</gene>
<dbReference type="Proteomes" id="UP001595974">
    <property type="component" value="Unassembled WGS sequence"/>
</dbReference>
<accession>A0ABW1AXM3</accession>
<dbReference type="InterPro" id="IPR007922">
    <property type="entry name" value="DciA-like"/>
</dbReference>
<comment type="caution">
    <text evidence="1">The sequence shown here is derived from an EMBL/GenBank/DDBJ whole genome shotgun (WGS) entry which is preliminary data.</text>
</comment>
<sequence>MSQLLNRFLGSGEALARLQDHAARLRRLQVVLERGLPPLLGGLCRVANFKEGTLVLSASGGAAAARLRQLTPSLVGHFVQAGHAVQAIKVKVAAPETASWRRPPPERHISADARAGLTQFAATLPADSPLRASLERLAQRSRE</sequence>
<dbReference type="Pfam" id="PF05258">
    <property type="entry name" value="DciA"/>
    <property type="match status" value="1"/>
</dbReference>
<evidence type="ECO:0000313" key="2">
    <source>
        <dbReference type="Proteomes" id="UP001595974"/>
    </source>
</evidence>
<protein>
    <submittedName>
        <fullName evidence="1">DciA family protein</fullName>
    </submittedName>
</protein>
<reference evidence="2" key="1">
    <citation type="journal article" date="2019" name="Int. J. Syst. Evol. Microbiol.">
        <title>The Global Catalogue of Microorganisms (GCM) 10K type strain sequencing project: providing services to taxonomists for standard genome sequencing and annotation.</title>
        <authorList>
            <consortium name="The Broad Institute Genomics Platform"/>
            <consortium name="The Broad Institute Genome Sequencing Center for Infectious Disease"/>
            <person name="Wu L."/>
            <person name="Ma J."/>
        </authorList>
    </citation>
    <scope>NUCLEOTIDE SEQUENCE [LARGE SCALE GENOMIC DNA]</scope>
    <source>
        <strain evidence="2">SHR3</strain>
    </source>
</reference>
<keyword evidence="2" id="KW-1185">Reference proteome</keyword>